<name>A0A918XG97_9GAMM</name>
<evidence type="ECO:0000313" key="1">
    <source>
        <dbReference type="EMBL" id="GHD30430.1"/>
    </source>
</evidence>
<reference evidence="1" key="2">
    <citation type="submission" date="2020-09" db="EMBL/GenBank/DDBJ databases">
        <authorList>
            <person name="Sun Q."/>
            <person name="Kim S."/>
        </authorList>
    </citation>
    <scope>NUCLEOTIDE SEQUENCE</scope>
    <source>
        <strain evidence="1">KCTC 23430</strain>
    </source>
</reference>
<keyword evidence="2" id="KW-1185">Reference proteome</keyword>
<dbReference type="EMBL" id="BMYM01000001">
    <property type="protein sequence ID" value="GHD30430.1"/>
    <property type="molecule type" value="Genomic_DNA"/>
</dbReference>
<sequence>MQSHGRRQAGIGAQHPRFGTATDGIIKMNNLPKTMNTCISAACTVHTHWLIGNARKRCL</sequence>
<proteinExistence type="predicted"/>
<gene>
    <name evidence="1" type="ORF">GCM10007053_12190</name>
</gene>
<comment type="caution">
    <text evidence="1">The sequence shown here is derived from an EMBL/GenBank/DDBJ whole genome shotgun (WGS) entry which is preliminary data.</text>
</comment>
<protein>
    <submittedName>
        <fullName evidence="1">Uncharacterized protein</fullName>
    </submittedName>
</protein>
<evidence type="ECO:0000313" key="2">
    <source>
        <dbReference type="Proteomes" id="UP000644693"/>
    </source>
</evidence>
<organism evidence="1 2">
    <name type="scientific">Parahalioglobus pacificus</name>
    <dbReference type="NCBI Taxonomy" id="930806"/>
    <lineage>
        <taxon>Bacteria</taxon>
        <taxon>Pseudomonadati</taxon>
        <taxon>Pseudomonadota</taxon>
        <taxon>Gammaproteobacteria</taxon>
        <taxon>Cellvibrionales</taxon>
        <taxon>Halieaceae</taxon>
        <taxon>Parahalioglobus</taxon>
    </lineage>
</organism>
<dbReference type="Proteomes" id="UP000644693">
    <property type="component" value="Unassembled WGS sequence"/>
</dbReference>
<accession>A0A918XG97</accession>
<dbReference type="AlphaFoldDB" id="A0A918XG97"/>
<reference evidence="1" key="1">
    <citation type="journal article" date="2014" name="Int. J. Syst. Evol. Microbiol.">
        <title>Complete genome sequence of Corynebacterium casei LMG S-19264T (=DSM 44701T), isolated from a smear-ripened cheese.</title>
        <authorList>
            <consortium name="US DOE Joint Genome Institute (JGI-PGF)"/>
            <person name="Walter F."/>
            <person name="Albersmeier A."/>
            <person name="Kalinowski J."/>
            <person name="Ruckert C."/>
        </authorList>
    </citation>
    <scope>NUCLEOTIDE SEQUENCE</scope>
    <source>
        <strain evidence="1">KCTC 23430</strain>
    </source>
</reference>